<feature type="compositionally biased region" description="Polar residues" evidence="1">
    <location>
        <begin position="155"/>
        <end position="181"/>
    </location>
</feature>
<feature type="region of interest" description="Disordered" evidence="1">
    <location>
        <begin position="1"/>
        <end position="181"/>
    </location>
</feature>
<feature type="region of interest" description="Disordered" evidence="1">
    <location>
        <begin position="1243"/>
        <end position="1281"/>
    </location>
</feature>
<feature type="compositionally biased region" description="Low complexity" evidence="1">
    <location>
        <begin position="1151"/>
        <end position="1163"/>
    </location>
</feature>
<evidence type="ECO:0000313" key="3">
    <source>
        <dbReference type="Proteomes" id="UP001187415"/>
    </source>
</evidence>
<organism evidence="2 3">
    <name type="scientific">Channa striata</name>
    <name type="common">Snakehead murrel</name>
    <name type="synonym">Ophicephalus striatus</name>
    <dbReference type="NCBI Taxonomy" id="64152"/>
    <lineage>
        <taxon>Eukaryota</taxon>
        <taxon>Metazoa</taxon>
        <taxon>Chordata</taxon>
        <taxon>Craniata</taxon>
        <taxon>Vertebrata</taxon>
        <taxon>Euteleostomi</taxon>
        <taxon>Actinopterygii</taxon>
        <taxon>Neopterygii</taxon>
        <taxon>Teleostei</taxon>
        <taxon>Neoteleostei</taxon>
        <taxon>Acanthomorphata</taxon>
        <taxon>Anabantaria</taxon>
        <taxon>Anabantiformes</taxon>
        <taxon>Channoidei</taxon>
        <taxon>Channidae</taxon>
        <taxon>Channa</taxon>
    </lineage>
</organism>
<feature type="compositionally biased region" description="Polar residues" evidence="1">
    <location>
        <begin position="370"/>
        <end position="381"/>
    </location>
</feature>
<sequence>MSGNDTAVSTAFSLFSTERTSAPPSVEEDSSFTDQTETPSVTSIIDKTESSSPVAPTDEVSLYGQSQDTFTQSSPVTVTSSLYSTEEKTDVSHETTGSEGTEITSQSQEPSLSPPSDVTTPISVSQSLSPEILSSVPDIKDYEFTSKTPMVESVPSISGSTLRPESPSLFTSPSTQSSEDSTFDLTKEFLIVSSTVSSVTATEYPGVATSHKTDSSETSKADVSTASSLSSTEKSTSVLPEQYESVTTLQTEDTSTLAETTSPFQKPVEEFSGDEPTDMSGNDTAVPTAFSLFSTERTSAPPSVEEDSSFTDQTETPSVTSIIDKTESSSPVAPTDEVSSYGQSQDTFTQSSPVTVTSSLYSTEEKTEVSQETTGSEGTEMSSQSQEPSLSPSSDVTTPISVSQSLSPEILSSVPDIKDYEFTSKTPMVESVPSISGSTLRPESPSLFTSPSTESSEESTFDFTKEFLIVSTAFSSVTATESPTVATSHKTGSSETSKADVSTASSLSSTEKSTSILPEQHESVTTLQTEETSTLAETTSLFQKPVEEFSGDEPTDMSGNDTAVSTAFSLFSTERTSAPPSVEEDSSFTDQTETPSVTSIIDKTESSSPVAPTDEVSSYGQSQDTFTQSSPVTVTSSLYSTEEQTDVSHETTGSEGTEITSQSQEPSLSPPSDVTTPISVSQSLSPEILSSVPDIKDYEFTSKTPMVESVPSISGSTLRPESPSLFTSPSTQSSEDSTFDLTKEFLIVSSTVSSVTATESPGVATSHKTDSSETSKADVSTASSLSSTEKSTSVLPEQHESVTTLQTEDTSTLAETTSPFQKPVEEFSVSSYGQSQDTFTQSSPVTVTSSLYSTEEKTEVSHETTGSEGTEMSSQSQEPSLSPSSDVTTPISVSQSLSPDILSSVPDIKDYEFTSKTPMVESVPSISGSTLRPESPSLFTSPSTESSEESTFDFTKEVFNCIIYFSSVTATESPTVATSHKTDSSETSKADVSTASSISSTEKSTSILPEQHESVTTLQTEETSTLAETTSLFQKPVEEFSGDEPTDMSGNDTAVPTAFSLFSTERTSAPPSVEEDSSFTDQTETPSVTSIIDKTESSSPVTAIDEVSSHGQSQDTFTQSSPVTVTSSLYSTEEKMEVSHETTGSEGTEMSSQSQEPSLSPSSDVTTPISVSQSLSPDILSSVPDIEDYEFTSKTPMVESVPSISGSTLRPESPSLFTSPSTESSEDSTFDFTKEFLIVSSTVSSVTATESPAVATSHKTDSSETSKADVSTASSLSSTEKSNQYYLNKQECYHKSD</sequence>
<feature type="compositionally biased region" description="Polar residues" evidence="1">
    <location>
        <begin position="1164"/>
        <end position="1176"/>
    </location>
</feature>
<feature type="compositionally biased region" description="Low complexity" evidence="1">
    <location>
        <begin position="990"/>
        <end position="1007"/>
    </location>
</feature>
<reference evidence="2" key="1">
    <citation type="submission" date="2023-07" db="EMBL/GenBank/DDBJ databases">
        <title>Chromosome-level Genome Assembly of Striped Snakehead (Channa striata).</title>
        <authorList>
            <person name="Liu H."/>
        </authorList>
    </citation>
    <scope>NUCLEOTIDE SEQUENCE</scope>
    <source>
        <strain evidence="2">Gz</strain>
        <tissue evidence="2">Muscle</tissue>
    </source>
</reference>
<feature type="compositionally biased region" description="Low complexity" evidence="1">
    <location>
        <begin position="933"/>
        <end position="945"/>
    </location>
</feature>
<feature type="compositionally biased region" description="Polar residues" evidence="1">
    <location>
        <begin position="279"/>
        <end position="301"/>
    </location>
</feature>
<dbReference type="Proteomes" id="UP001187415">
    <property type="component" value="Unassembled WGS sequence"/>
</dbReference>
<feature type="compositionally biased region" description="Basic and acidic residues" evidence="1">
    <location>
        <begin position="767"/>
        <end position="776"/>
    </location>
</feature>
<feature type="compositionally biased region" description="Polar residues" evidence="1">
    <location>
        <begin position="588"/>
        <end position="642"/>
    </location>
</feature>
<feature type="compositionally biased region" description="Polar residues" evidence="1">
    <location>
        <begin position="1"/>
        <end position="23"/>
    </location>
</feature>
<feature type="compositionally biased region" description="Low complexity" evidence="1">
    <location>
        <begin position="221"/>
        <end position="239"/>
    </location>
</feature>
<feature type="compositionally biased region" description="Polar residues" evidence="1">
    <location>
        <begin position="557"/>
        <end position="579"/>
    </location>
</feature>
<feature type="compositionally biased region" description="Polar residues" evidence="1">
    <location>
        <begin position="673"/>
        <end position="685"/>
    </location>
</feature>
<feature type="compositionally biased region" description="Basic and acidic residues" evidence="1">
    <location>
        <begin position="211"/>
        <end position="220"/>
    </location>
</feature>
<feature type="compositionally biased region" description="Polar residues" evidence="1">
    <location>
        <begin position="801"/>
        <end position="820"/>
    </location>
</feature>
<feature type="compositionally biased region" description="Low complexity" evidence="1">
    <location>
        <begin position="1268"/>
        <end position="1281"/>
    </location>
</feature>
<feature type="compositionally biased region" description="Polar residues" evidence="1">
    <location>
        <begin position="244"/>
        <end position="264"/>
    </location>
</feature>
<evidence type="ECO:0000313" key="2">
    <source>
        <dbReference type="EMBL" id="KAK2837382.1"/>
    </source>
</evidence>
<evidence type="ECO:0000256" key="1">
    <source>
        <dbReference type="SAM" id="MobiDB-lite"/>
    </source>
</evidence>
<feature type="region of interest" description="Disordered" evidence="1">
    <location>
        <begin position="752"/>
        <end position="949"/>
    </location>
</feature>
<feature type="compositionally biased region" description="Basic and acidic residues" evidence="1">
    <location>
        <begin position="980"/>
        <end position="989"/>
    </location>
</feature>
<feature type="compositionally biased region" description="Low complexity" evidence="1">
    <location>
        <begin position="873"/>
        <end position="885"/>
    </location>
</feature>
<feature type="compositionally biased region" description="Polar residues" evidence="1">
    <location>
        <begin position="1079"/>
        <end position="1101"/>
    </location>
</feature>
<feature type="compositionally biased region" description="Polar residues" evidence="1">
    <location>
        <begin position="828"/>
        <end position="853"/>
    </location>
</feature>
<feature type="compositionally biased region" description="Low complexity" evidence="1">
    <location>
        <begin position="442"/>
        <end position="454"/>
    </location>
</feature>
<feature type="compositionally biased region" description="Low complexity" evidence="1">
    <location>
        <begin position="650"/>
        <end position="672"/>
    </location>
</feature>
<feature type="compositionally biased region" description="Basic and acidic residues" evidence="1">
    <location>
        <begin position="1258"/>
        <end position="1267"/>
    </location>
</feature>
<feature type="compositionally biased region" description="Polar residues" evidence="1">
    <location>
        <begin position="32"/>
        <end position="54"/>
    </location>
</feature>
<feature type="compositionally biased region" description="Polar residues" evidence="1">
    <location>
        <begin position="711"/>
        <end position="737"/>
    </location>
</feature>
<feature type="region of interest" description="Disordered" evidence="1">
    <location>
        <begin position="196"/>
        <end position="460"/>
    </location>
</feature>
<feature type="compositionally biased region" description="Low complexity" evidence="1">
    <location>
        <begin position="777"/>
        <end position="795"/>
    </location>
</feature>
<feature type="compositionally biased region" description="Polar residues" evidence="1">
    <location>
        <begin position="310"/>
        <end position="362"/>
    </location>
</feature>
<feature type="compositionally biased region" description="Low complexity" evidence="1">
    <location>
        <begin position="382"/>
        <end position="394"/>
    </location>
</feature>
<gene>
    <name evidence="2" type="ORF">Q5P01_014594</name>
</gene>
<feature type="compositionally biased region" description="Low complexity" evidence="1">
    <location>
        <begin position="94"/>
        <end position="116"/>
    </location>
</feature>
<dbReference type="EMBL" id="JAUPFM010000011">
    <property type="protein sequence ID" value="KAK2837382.1"/>
    <property type="molecule type" value="Genomic_DNA"/>
</dbReference>
<feature type="compositionally biased region" description="Low complexity" evidence="1">
    <location>
        <begin position="502"/>
        <end position="515"/>
    </location>
</feature>
<accession>A0AA88SHY8</accession>
<feature type="compositionally biased region" description="Low complexity" evidence="1">
    <location>
        <begin position="1014"/>
        <end position="1032"/>
    </location>
</feature>
<feature type="compositionally biased region" description="Polar residues" evidence="1">
    <location>
        <begin position="395"/>
        <end position="407"/>
    </location>
</feature>
<protein>
    <submittedName>
        <fullName evidence="2">Uncharacterized protein</fullName>
    </submittedName>
</protein>
<feature type="compositionally biased region" description="Polar residues" evidence="1">
    <location>
        <begin position="863"/>
        <end position="872"/>
    </location>
</feature>
<feature type="region of interest" description="Disordered" evidence="1">
    <location>
        <begin position="476"/>
        <end position="737"/>
    </location>
</feature>
<feature type="compositionally biased region" description="Polar residues" evidence="1">
    <location>
        <begin position="63"/>
        <end position="84"/>
    </location>
</feature>
<proteinExistence type="predicted"/>
<feature type="compositionally biased region" description="Polar residues" evidence="1">
    <location>
        <begin position="886"/>
        <end position="898"/>
    </location>
</feature>
<feature type="compositionally biased region" description="Polar residues" evidence="1">
    <location>
        <begin position="117"/>
        <end position="129"/>
    </location>
</feature>
<feature type="compositionally biased region" description="Low complexity" evidence="1">
    <location>
        <begin position="1243"/>
        <end position="1257"/>
    </location>
</feature>
<comment type="caution">
    <text evidence="2">The sequence shown here is derived from an EMBL/GenBank/DDBJ whole genome shotgun (WGS) entry which is preliminary data.</text>
</comment>
<keyword evidence="3" id="KW-1185">Reference proteome</keyword>
<feature type="compositionally biased region" description="Polar residues" evidence="1">
    <location>
        <begin position="1048"/>
        <end position="1070"/>
    </location>
</feature>
<feature type="region of interest" description="Disordered" evidence="1">
    <location>
        <begin position="973"/>
        <end position="1228"/>
    </location>
</feature>
<feature type="compositionally biased region" description="Polar residues" evidence="1">
    <location>
        <begin position="1109"/>
        <end position="1131"/>
    </location>
</feature>
<feature type="compositionally biased region" description="Polar residues" evidence="1">
    <location>
        <begin position="476"/>
        <end position="500"/>
    </location>
</feature>
<feature type="compositionally biased region" description="Polar residues" evidence="1">
    <location>
        <begin position="1141"/>
        <end position="1150"/>
    </location>
</feature>
<feature type="compositionally biased region" description="Low complexity" evidence="1">
    <location>
        <begin position="523"/>
        <end position="541"/>
    </location>
</feature>
<name>A0AA88SHY8_CHASR</name>